<dbReference type="AlphaFoldDB" id="A0A8J3VEV1"/>
<dbReference type="InterPro" id="IPR037401">
    <property type="entry name" value="SnoaL-like"/>
</dbReference>
<sequence length="126" mass="14374">MQETVRRYLRVFVTRDLAELAAVVDENIEIRGAGNHVRGRHFVEGAINTPGLTCTEIEVIDLFEHGDRVSVYFRQHLRHDATGEQLSMTGLKLYRLHAGRIVQMWGETDLYGLLRQLGKVPAEVVF</sequence>
<comment type="caution">
    <text evidence="2">The sequence shown here is derived from an EMBL/GenBank/DDBJ whole genome shotgun (WGS) entry which is preliminary data.</text>
</comment>
<dbReference type="Gene3D" id="3.10.450.50">
    <property type="match status" value="1"/>
</dbReference>
<evidence type="ECO:0000313" key="3">
    <source>
        <dbReference type="Proteomes" id="UP000612899"/>
    </source>
</evidence>
<evidence type="ECO:0000259" key="1">
    <source>
        <dbReference type="Pfam" id="PF12680"/>
    </source>
</evidence>
<dbReference type="InterPro" id="IPR032710">
    <property type="entry name" value="NTF2-like_dom_sf"/>
</dbReference>
<dbReference type="Pfam" id="PF12680">
    <property type="entry name" value="SnoaL_2"/>
    <property type="match status" value="1"/>
</dbReference>
<keyword evidence="3" id="KW-1185">Reference proteome</keyword>
<evidence type="ECO:0000313" key="2">
    <source>
        <dbReference type="EMBL" id="GIH03343.1"/>
    </source>
</evidence>
<protein>
    <recommendedName>
        <fullName evidence="1">SnoaL-like domain-containing protein</fullName>
    </recommendedName>
</protein>
<feature type="domain" description="SnoaL-like" evidence="1">
    <location>
        <begin position="5"/>
        <end position="103"/>
    </location>
</feature>
<gene>
    <name evidence="2" type="ORF">Rhe02_14100</name>
</gene>
<accession>A0A8J3VEV1</accession>
<dbReference type="SUPFAM" id="SSF54427">
    <property type="entry name" value="NTF2-like"/>
    <property type="match status" value="1"/>
</dbReference>
<dbReference type="EMBL" id="BONY01000007">
    <property type="protein sequence ID" value="GIH03343.1"/>
    <property type="molecule type" value="Genomic_DNA"/>
</dbReference>
<name>A0A8J3VEV1_9ACTN</name>
<proteinExistence type="predicted"/>
<reference evidence="2" key="1">
    <citation type="submission" date="2021-01" db="EMBL/GenBank/DDBJ databases">
        <title>Whole genome shotgun sequence of Rhizocola hellebori NBRC 109834.</title>
        <authorList>
            <person name="Komaki H."/>
            <person name="Tamura T."/>
        </authorList>
    </citation>
    <scope>NUCLEOTIDE SEQUENCE</scope>
    <source>
        <strain evidence="2">NBRC 109834</strain>
    </source>
</reference>
<organism evidence="2 3">
    <name type="scientific">Rhizocola hellebori</name>
    <dbReference type="NCBI Taxonomy" id="1392758"/>
    <lineage>
        <taxon>Bacteria</taxon>
        <taxon>Bacillati</taxon>
        <taxon>Actinomycetota</taxon>
        <taxon>Actinomycetes</taxon>
        <taxon>Micromonosporales</taxon>
        <taxon>Micromonosporaceae</taxon>
        <taxon>Rhizocola</taxon>
    </lineage>
</organism>
<dbReference type="Proteomes" id="UP000612899">
    <property type="component" value="Unassembled WGS sequence"/>
</dbReference>
<dbReference type="RefSeq" id="WP_203907264.1">
    <property type="nucleotide sequence ID" value="NZ_BONY01000007.1"/>
</dbReference>